<gene>
    <name evidence="14" type="ORF">PFCIRM138_10455</name>
</gene>
<protein>
    <recommendedName>
        <fullName evidence="10">L-threonylcarbamoyladenylate synthase</fullName>
        <ecNumber evidence="3">2.7.7.87</ecNumber>
    </recommendedName>
    <alternativeName>
        <fullName evidence="10">L-threonylcarbamoyladenylate synthase</fullName>
    </alternativeName>
</protein>
<dbReference type="SUPFAM" id="SSF55821">
    <property type="entry name" value="YrdC/RibB"/>
    <property type="match status" value="1"/>
</dbReference>
<dbReference type="Gene3D" id="3.90.870.10">
    <property type="entry name" value="DHBP synthase"/>
    <property type="match status" value="1"/>
</dbReference>
<dbReference type="AlphaFoldDB" id="A0A0B7P0L9"/>
<organism evidence="14">
    <name type="scientific">Propionibacterium freudenreichii subsp. freudenreichii</name>
    <dbReference type="NCBI Taxonomy" id="66712"/>
    <lineage>
        <taxon>Bacteria</taxon>
        <taxon>Bacillati</taxon>
        <taxon>Actinomycetota</taxon>
        <taxon>Actinomycetes</taxon>
        <taxon>Propionibacteriales</taxon>
        <taxon>Propionibacteriaceae</taxon>
        <taxon>Propionibacterium</taxon>
    </lineage>
</organism>
<evidence type="ECO:0000256" key="2">
    <source>
        <dbReference type="ARBA" id="ARBA00007663"/>
    </source>
</evidence>
<dbReference type="GO" id="GO:0005737">
    <property type="term" value="C:cytoplasm"/>
    <property type="evidence" value="ECO:0007669"/>
    <property type="project" value="UniProtKB-SubCell"/>
</dbReference>
<keyword evidence="4" id="KW-0963">Cytoplasm</keyword>
<keyword evidence="5" id="KW-0808">Transferase</keyword>
<reference evidence="14" key="1">
    <citation type="submission" date="2014-08" db="EMBL/GenBank/DDBJ databases">
        <authorList>
            <person name="Falentin Helene"/>
        </authorList>
    </citation>
    <scope>NUCLEOTIDE SEQUENCE</scope>
</reference>
<dbReference type="EMBL" id="LM676425">
    <property type="protein sequence ID" value="CEP26888.1"/>
    <property type="molecule type" value="Genomic_DNA"/>
</dbReference>
<evidence type="ECO:0000256" key="8">
    <source>
        <dbReference type="ARBA" id="ARBA00022741"/>
    </source>
</evidence>
<dbReference type="NCBIfam" id="TIGR00057">
    <property type="entry name" value="L-threonylcarbamoyladenylate synthase"/>
    <property type="match status" value="1"/>
</dbReference>
<feature type="domain" description="YrdC-like" evidence="13">
    <location>
        <begin position="44"/>
        <end position="230"/>
    </location>
</feature>
<name>A0A0B7P0L9_PROFF</name>
<dbReference type="EC" id="2.7.7.87" evidence="3"/>
<comment type="similarity">
    <text evidence="2">Belongs to the SUA5 family.</text>
</comment>
<evidence type="ECO:0000256" key="1">
    <source>
        <dbReference type="ARBA" id="ARBA00004496"/>
    </source>
</evidence>
<evidence type="ECO:0000256" key="5">
    <source>
        <dbReference type="ARBA" id="ARBA00022679"/>
    </source>
</evidence>
<dbReference type="PANTHER" id="PTHR17490">
    <property type="entry name" value="SUA5"/>
    <property type="match status" value="1"/>
</dbReference>
<evidence type="ECO:0000256" key="12">
    <source>
        <dbReference type="SAM" id="MobiDB-lite"/>
    </source>
</evidence>
<accession>A0A0B7P0L9</accession>
<evidence type="ECO:0000256" key="3">
    <source>
        <dbReference type="ARBA" id="ARBA00012584"/>
    </source>
</evidence>
<dbReference type="Pfam" id="PF01300">
    <property type="entry name" value="Sua5_yciO_yrdC"/>
    <property type="match status" value="1"/>
</dbReference>
<dbReference type="InterPro" id="IPR017945">
    <property type="entry name" value="DHBP_synth_RibB-like_a/b_dom"/>
</dbReference>
<evidence type="ECO:0000256" key="11">
    <source>
        <dbReference type="ARBA" id="ARBA00048366"/>
    </source>
</evidence>
<proteinExistence type="inferred from homology"/>
<evidence type="ECO:0000256" key="7">
    <source>
        <dbReference type="ARBA" id="ARBA00022695"/>
    </source>
</evidence>
<feature type="compositionally biased region" description="Low complexity" evidence="12">
    <location>
        <begin position="255"/>
        <end position="286"/>
    </location>
</feature>
<comment type="catalytic activity">
    <reaction evidence="11">
        <text>L-threonine + hydrogencarbonate + ATP = L-threonylcarbamoyladenylate + diphosphate + H2O</text>
        <dbReference type="Rhea" id="RHEA:36407"/>
        <dbReference type="ChEBI" id="CHEBI:15377"/>
        <dbReference type="ChEBI" id="CHEBI:17544"/>
        <dbReference type="ChEBI" id="CHEBI:30616"/>
        <dbReference type="ChEBI" id="CHEBI:33019"/>
        <dbReference type="ChEBI" id="CHEBI:57926"/>
        <dbReference type="ChEBI" id="CHEBI:73682"/>
        <dbReference type="EC" id="2.7.7.87"/>
    </reaction>
</comment>
<dbReference type="GO" id="GO:0003725">
    <property type="term" value="F:double-stranded RNA binding"/>
    <property type="evidence" value="ECO:0007669"/>
    <property type="project" value="InterPro"/>
</dbReference>
<keyword evidence="9" id="KW-0067">ATP-binding</keyword>
<dbReference type="GO" id="GO:0008033">
    <property type="term" value="P:tRNA processing"/>
    <property type="evidence" value="ECO:0007669"/>
    <property type="project" value="UniProtKB-KW"/>
</dbReference>
<dbReference type="PANTHER" id="PTHR17490:SF16">
    <property type="entry name" value="THREONYLCARBAMOYL-AMP SYNTHASE"/>
    <property type="match status" value="1"/>
</dbReference>
<evidence type="ECO:0000256" key="9">
    <source>
        <dbReference type="ARBA" id="ARBA00022840"/>
    </source>
</evidence>
<keyword evidence="6" id="KW-0819">tRNA processing</keyword>
<dbReference type="GO" id="GO:0000049">
    <property type="term" value="F:tRNA binding"/>
    <property type="evidence" value="ECO:0007669"/>
    <property type="project" value="TreeGrafter"/>
</dbReference>
<sequence length="292" mass="29255">MTHVSGAQTNKTDQMGQGTSAASPQEGGSGEESFRRFDLATQRDEALRAAQAAVGAGQNIVLPTDTVYGIGADAFSADAVQGLLNAKHRGRDMPPPVLIAEPAMLPALVSSIPLGAERMIKECWPGALTLILNAATALHMDLGETAGTIAVRVPDNDDARALLLHTGPLAVSSANISGQPSATDVGAAIAMLGDSVAVYLDGGRTPGPVASTIVDFTVSPAGRILRQGVIGFDQLEGLSPGLEDLVTEQVQADQAAAATPPSSSPDAPSGSGPSGTPDSSADAAAGSGSGQD</sequence>
<evidence type="ECO:0000256" key="4">
    <source>
        <dbReference type="ARBA" id="ARBA00022490"/>
    </source>
</evidence>
<feature type="region of interest" description="Disordered" evidence="12">
    <location>
        <begin position="1"/>
        <end position="33"/>
    </location>
</feature>
<keyword evidence="8" id="KW-0547">Nucleotide-binding</keyword>
<dbReference type="GO" id="GO:0006450">
    <property type="term" value="P:regulation of translational fidelity"/>
    <property type="evidence" value="ECO:0007669"/>
    <property type="project" value="TreeGrafter"/>
</dbReference>
<dbReference type="GO" id="GO:0061710">
    <property type="term" value="F:L-threonylcarbamoyladenylate synthase"/>
    <property type="evidence" value="ECO:0007669"/>
    <property type="project" value="UniProtKB-EC"/>
</dbReference>
<keyword evidence="7" id="KW-0548">Nucleotidyltransferase</keyword>
<dbReference type="InterPro" id="IPR006070">
    <property type="entry name" value="Sua5-like_dom"/>
</dbReference>
<feature type="region of interest" description="Disordered" evidence="12">
    <location>
        <begin position="250"/>
        <end position="292"/>
    </location>
</feature>
<feature type="compositionally biased region" description="Polar residues" evidence="12">
    <location>
        <begin position="1"/>
        <end position="23"/>
    </location>
</feature>
<dbReference type="GO" id="GO:0005524">
    <property type="term" value="F:ATP binding"/>
    <property type="evidence" value="ECO:0007669"/>
    <property type="project" value="UniProtKB-KW"/>
</dbReference>
<evidence type="ECO:0000313" key="14">
    <source>
        <dbReference type="EMBL" id="CEP26888.1"/>
    </source>
</evidence>
<comment type="subcellular location">
    <subcellularLocation>
        <location evidence="1">Cytoplasm</location>
    </subcellularLocation>
</comment>
<evidence type="ECO:0000259" key="13">
    <source>
        <dbReference type="PROSITE" id="PS51163"/>
    </source>
</evidence>
<evidence type="ECO:0000256" key="10">
    <source>
        <dbReference type="ARBA" id="ARBA00029774"/>
    </source>
</evidence>
<evidence type="ECO:0000256" key="6">
    <source>
        <dbReference type="ARBA" id="ARBA00022694"/>
    </source>
</evidence>
<dbReference type="InterPro" id="IPR050156">
    <property type="entry name" value="TC-AMP_synthase_SUA5"/>
</dbReference>
<dbReference type="PROSITE" id="PS51163">
    <property type="entry name" value="YRDC"/>
    <property type="match status" value="1"/>
</dbReference>